<reference evidence="11 13" key="2">
    <citation type="submission" date="2018-06" db="EMBL/GenBank/DDBJ databases">
        <authorList>
            <consortium name="Pathogen Informatics"/>
            <person name="Doyle S."/>
        </authorList>
    </citation>
    <scope>NUCLEOTIDE SEQUENCE [LARGE SCALE GENOMIC DNA]</scope>
    <source>
        <strain evidence="11 13">NCTC10338</strain>
    </source>
</reference>
<evidence type="ECO:0000313" key="11">
    <source>
        <dbReference type="EMBL" id="SUV16122.1"/>
    </source>
</evidence>
<feature type="transmembrane region" description="Helical" evidence="7">
    <location>
        <begin position="18"/>
        <end position="40"/>
    </location>
</feature>
<evidence type="ECO:0000259" key="8">
    <source>
        <dbReference type="Pfam" id="PF02706"/>
    </source>
</evidence>
<evidence type="ECO:0000313" key="13">
    <source>
        <dbReference type="Proteomes" id="UP000255295"/>
    </source>
</evidence>
<dbReference type="Proteomes" id="UP000255295">
    <property type="component" value="Unassembled WGS sequence"/>
</dbReference>
<comment type="subcellular location">
    <subcellularLocation>
        <location evidence="1">Cell membrane</location>
        <topology evidence="1">Multi-pass membrane protein</topology>
    </subcellularLocation>
</comment>
<feature type="transmembrane region" description="Helical" evidence="7">
    <location>
        <begin position="176"/>
        <end position="196"/>
    </location>
</feature>
<keyword evidence="6 7" id="KW-0472">Membrane</keyword>
<dbReference type="Proteomes" id="UP000238825">
    <property type="component" value="Chromosome"/>
</dbReference>
<evidence type="ECO:0000256" key="2">
    <source>
        <dbReference type="ARBA" id="ARBA00006683"/>
    </source>
</evidence>
<dbReference type="GeneID" id="48277988"/>
<dbReference type="RefSeq" id="WP_029747181.1">
    <property type="nucleotide sequence ID" value="NZ_BJNS01000005.1"/>
</dbReference>
<sequence>MQETITLQDVVKIVRKQLLYIMSFALFLALVTAFFSFFIIKPTYEAQTQLLVNQKNIDQQSRLGVQQVETDLRLINTYNVIIQSPAILSKVISRLHLDSTPEKLKEQITVSSASNSQVVNIAVQDKQADMAVNIANTVAGVFQEEIQVLMTIDNINILSVATLDDEPEPVAPNKNLYIVAAAMLGFIVSAGFAVLLECLDTTVKTEQDIEEIIGLPIMGIISKINDATYKNI</sequence>
<dbReference type="GO" id="GO:0004713">
    <property type="term" value="F:protein tyrosine kinase activity"/>
    <property type="evidence" value="ECO:0007669"/>
    <property type="project" value="TreeGrafter"/>
</dbReference>
<dbReference type="AlphaFoldDB" id="A0A2S0K3Q4"/>
<dbReference type="InterPro" id="IPR003856">
    <property type="entry name" value="LPS_length_determ_N"/>
</dbReference>
<evidence type="ECO:0000313" key="10">
    <source>
        <dbReference type="EMBL" id="AVK97939.1"/>
    </source>
</evidence>
<dbReference type="PANTHER" id="PTHR32309">
    <property type="entry name" value="TYROSINE-PROTEIN KINASE"/>
    <property type="match status" value="1"/>
</dbReference>
<feature type="domain" description="Polysaccharide chain length determinant N-terminal" evidence="8">
    <location>
        <begin position="3"/>
        <end position="94"/>
    </location>
</feature>
<dbReference type="InterPro" id="IPR032807">
    <property type="entry name" value="GNVR"/>
</dbReference>
<feature type="domain" description="Tyrosine-protein kinase G-rich" evidence="9">
    <location>
        <begin position="143"/>
        <end position="195"/>
    </location>
</feature>
<reference evidence="10 12" key="1">
    <citation type="submission" date="2017-03" db="EMBL/GenBank/DDBJ databases">
        <title>The whole genome sequencing and assembly of Lysinibacillus sphaericus DSM 28T strain.</title>
        <authorList>
            <person name="Lee Y.-J."/>
            <person name="Yi H."/>
            <person name="Bahn Y.-S."/>
            <person name="Kim J.F."/>
            <person name="Lee D.-W."/>
        </authorList>
    </citation>
    <scope>NUCLEOTIDE SEQUENCE [LARGE SCALE GENOMIC DNA]</scope>
    <source>
        <strain evidence="10 12">DSM 28</strain>
    </source>
</reference>
<evidence type="ECO:0000256" key="3">
    <source>
        <dbReference type="ARBA" id="ARBA00022475"/>
    </source>
</evidence>
<evidence type="ECO:0000256" key="6">
    <source>
        <dbReference type="ARBA" id="ARBA00023136"/>
    </source>
</evidence>
<dbReference type="Pfam" id="PF02706">
    <property type="entry name" value="Wzz"/>
    <property type="match status" value="1"/>
</dbReference>
<keyword evidence="5 7" id="KW-1133">Transmembrane helix</keyword>
<evidence type="ECO:0000256" key="7">
    <source>
        <dbReference type="SAM" id="Phobius"/>
    </source>
</evidence>
<dbReference type="InterPro" id="IPR050445">
    <property type="entry name" value="Bact_polysacc_biosynth/exp"/>
</dbReference>
<dbReference type="PANTHER" id="PTHR32309:SF13">
    <property type="entry name" value="FERRIC ENTEROBACTIN TRANSPORT PROTEIN FEPE"/>
    <property type="match status" value="1"/>
</dbReference>
<proteinExistence type="inferred from homology"/>
<accession>A0A2S0K3Q4</accession>
<evidence type="ECO:0000259" key="9">
    <source>
        <dbReference type="Pfam" id="PF13807"/>
    </source>
</evidence>
<name>A0A2S0K3Q4_LYSSH</name>
<keyword evidence="3" id="KW-1003">Cell membrane</keyword>
<dbReference type="GO" id="GO:0005886">
    <property type="term" value="C:plasma membrane"/>
    <property type="evidence" value="ECO:0007669"/>
    <property type="project" value="UniProtKB-SubCell"/>
</dbReference>
<protein>
    <submittedName>
        <fullName evidence="10">Capsular biosynthesis protein</fullName>
    </submittedName>
    <submittedName>
        <fullName evidence="11">Capsular polysaccharide biosynthesis protein</fullName>
    </submittedName>
</protein>
<evidence type="ECO:0000256" key="1">
    <source>
        <dbReference type="ARBA" id="ARBA00004651"/>
    </source>
</evidence>
<dbReference type="EMBL" id="UFSZ01000001">
    <property type="protein sequence ID" value="SUV16122.1"/>
    <property type="molecule type" value="Genomic_DNA"/>
</dbReference>
<gene>
    <name evidence="11" type="primary">cap8A</name>
    <name evidence="10" type="ORF">LS41612_17440</name>
    <name evidence="11" type="ORF">NCTC10338_01196</name>
</gene>
<dbReference type="EMBL" id="CP019980">
    <property type="protein sequence ID" value="AVK97939.1"/>
    <property type="molecule type" value="Genomic_DNA"/>
</dbReference>
<keyword evidence="4 7" id="KW-0812">Transmembrane</keyword>
<organism evidence="10 12">
    <name type="scientific">Lysinibacillus sphaericus</name>
    <name type="common">Bacillus sphaericus</name>
    <dbReference type="NCBI Taxonomy" id="1421"/>
    <lineage>
        <taxon>Bacteria</taxon>
        <taxon>Bacillati</taxon>
        <taxon>Bacillota</taxon>
        <taxon>Bacilli</taxon>
        <taxon>Bacillales</taxon>
        <taxon>Bacillaceae</taxon>
        <taxon>Lysinibacillus</taxon>
    </lineage>
</organism>
<evidence type="ECO:0000256" key="5">
    <source>
        <dbReference type="ARBA" id="ARBA00022989"/>
    </source>
</evidence>
<dbReference type="Pfam" id="PF13807">
    <property type="entry name" value="GNVR"/>
    <property type="match status" value="1"/>
</dbReference>
<evidence type="ECO:0000256" key="4">
    <source>
        <dbReference type="ARBA" id="ARBA00022692"/>
    </source>
</evidence>
<evidence type="ECO:0000313" key="12">
    <source>
        <dbReference type="Proteomes" id="UP000238825"/>
    </source>
</evidence>
<comment type="similarity">
    <text evidence="2">Belongs to the CpsC/CapA family.</text>
</comment>